<evidence type="ECO:0000256" key="1">
    <source>
        <dbReference type="ARBA" id="ARBA00004651"/>
    </source>
</evidence>
<evidence type="ECO:0000313" key="9">
    <source>
        <dbReference type="EMBL" id="WZX29254.1"/>
    </source>
</evidence>
<keyword evidence="7 8" id="KW-0472">Membrane</keyword>
<dbReference type="EMBL" id="CP138333">
    <property type="protein sequence ID" value="WZX29254.1"/>
    <property type="molecule type" value="Genomic_DNA"/>
</dbReference>
<comment type="subcellular location">
    <subcellularLocation>
        <location evidence="1">Cell membrane</location>
        <topology evidence="1">Multi-pass membrane protein</topology>
    </subcellularLocation>
</comment>
<proteinExistence type="inferred from homology"/>
<name>A0ABZ3CH02_9STAP</name>
<protein>
    <recommendedName>
        <fullName evidence="11">Sodium:alanine symporter family protein</fullName>
    </recommendedName>
</protein>
<dbReference type="InterPro" id="IPR001463">
    <property type="entry name" value="Na/Ala_symport"/>
</dbReference>
<evidence type="ECO:0008006" key="11">
    <source>
        <dbReference type="Google" id="ProtNLM"/>
    </source>
</evidence>
<feature type="transmembrane region" description="Helical" evidence="8">
    <location>
        <begin position="12"/>
        <end position="35"/>
    </location>
</feature>
<evidence type="ECO:0000256" key="8">
    <source>
        <dbReference type="SAM" id="Phobius"/>
    </source>
</evidence>
<accession>A0ABZ3CH02</accession>
<keyword evidence="5 8" id="KW-0812">Transmembrane</keyword>
<keyword evidence="10" id="KW-1185">Reference proteome</keyword>
<dbReference type="RefSeq" id="WP_342387817.1">
    <property type="nucleotide sequence ID" value="NZ_CP138333.2"/>
</dbReference>
<evidence type="ECO:0000256" key="5">
    <source>
        <dbReference type="ARBA" id="ARBA00022692"/>
    </source>
</evidence>
<organism evidence="9 10">
    <name type="scientific">Salinicoccus bachuensis</name>
    <dbReference type="NCBI Taxonomy" id="3136731"/>
    <lineage>
        <taxon>Bacteria</taxon>
        <taxon>Bacillati</taxon>
        <taxon>Bacillota</taxon>
        <taxon>Bacilli</taxon>
        <taxon>Bacillales</taxon>
        <taxon>Staphylococcaceae</taxon>
        <taxon>Salinicoccus</taxon>
    </lineage>
</organism>
<keyword evidence="3" id="KW-0813">Transport</keyword>
<keyword evidence="6 8" id="KW-1133">Transmembrane helix</keyword>
<dbReference type="Proteomes" id="UP001455384">
    <property type="component" value="Chromosome"/>
</dbReference>
<gene>
    <name evidence="9" type="ORF">RQP18_11415</name>
</gene>
<reference evidence="10" key="1">
    <citation type="submission" date="2023-10" db="EMBL/GenBank/DDBJ databases">
        <title>Genome analysis and identification of Salinococcus sp. Bachu38 nov., a PGPR from the rhizosphere of Tamarix.</title>
        <authorList>
            <person name="Liang Z."/>
            <person name="Zhang X."/>
            <person name="Jia J."/>
            <person name="Chen X."/>
            <person name="Wang Y."/>
            <person name="Wang Q."/>
            <person name="Wang R."/>
        </authorList>
    </citation>
    <scope>NUCLEOTIDE SEQUENCE [LARGE SCALE GENOMIC DNA]</scope>
    <source>
        <strain evidence="10">Bachu38</strain>
    </source>
</reference>
<evidence type="ECO:0000256" key="2">
    <source>
        <dbReference type="ARBA" id="ARBA00009261"/>
    </source>
</evidence>
<keyword evidence="4" id="KW-1003">Cell membrane</keyword>
<evidence type="ECO:0000256" key="6">
    <source>
        <dbReference type="ARBA" id="ARBA00022989"/>
    </source>
</evidence>
<evidence type="ECO:0000256" key="3">
    <source>
        <dbReference type="ARBA" id="ARBA00022448"/>
    </source>
</evidence>
<sequence>MQGIVDWLNDYIWSNALVYFILGTGSVLTFATRFFQFRHFKDMIRLTFKGETSKAGISSFQAVSMSIGSRAGNFESSLQSPTGTENLSANG</sequence>
<evidence type="ECO:0000256" key="4">
    <source>
        <dbReference type="ARBA" id="ARBA00022475"/>
    </source>
</evidence>
<dbReference type="PANTHER" id="PTHR30330:SF7">
    <property type="entry name" value="SODIUM_PROTON-DEPENDENT ALANINE CARRIER PROTEIN YRBD-RELATED"/>
    <property type="match status" value="1"/>
</dbReference>
<evidence type="ECO:0000256" key="7">
    <source>
        <dbReference type="ARBA" id="ARBA00023136"/>
    </source>
</evidence>
<dbReference type="PANTHER" id="PTHR30330">
    <property type="entry name" value="AGSS FAMILY TRANSPORTER, SODIUM-ALANINE"/>
    <property type="match status" value="1"/>
</dbReference>
<comment type="similarity">
    <text evidence="2">Belongs to the alanine or glycine:cation symporter (AGCS) (TC 2.A.25) family.</text>
</comment>
<evidence type="ECO:0000313" key="10">
    <source>
        <dbReference type="Proteomes" id="UP001455384"/>
    </source>
</evidence>